<protein>
    <submittedName>
        <fullName evidence="1">Uncharacterized protein</fullName>
    </submittedName>
</protein>
<evidence type="ECO:0000313" key="2">
    <source>
        <dbReference type="Proteomes" id="UP000041625"/>
    </source>
</evidence>
<keyword evidence="2" id="KW-1185">Reference proteome</keyword>
<dbReference type="Proteomes" id="UP000041625">
    <property type="component" value="Unassembled WGS sequence"/>
</dbReference>
<dbReference type="AlphaFoldDB" id="A0AA86X2R4"/>
<dbReference type="EMBL" id="CCKJ01000042">
    <property type="protein sequence ID" value="CDT84615.1"/>
    <property type="molecule type" value="Genomic_DNA"/>
</dbReference>
<comment type="caution">
    <text evidence="1">The sequence shown here is derived from an EMBL/GenBank/DDBJ whole genome shotgun (WGS) entry which is preliminary data.</text>
</comment>
<organism evidence="1 2">
    <name type="scientific">Vibrio coralliirubri</name>
    <dbReference type="NCBI Taxonomy" id="1516159"/>
    <lineage>
        <taxon>Bacteria</taxon>
        <taxon>Pseudomonadati</taxon>
        <taxon>Pseudomonadota</taxon>
        <taxon>Gammaproteobacteria</taxon>
        <taxon>Vibrionales</taxon>
        <taxon>Vibrionaceae</taxon>
        <taxon>Vibrio</taxon>
    </lineage>
</organism>
<accession>A0AA86X2R4</accession>
<proteinExistence type="predicted"/>
<gene>
    <name evidence="1" type="ORF">VCR31J2_1360174</name>
</gene>
<reference evidence="1 2" key="1">
    <citation type="submission" date="2014-06" db="EMBL/GenBank/DDBJ databases">
        <authorList>
            <person name="Le Roux F."/>
        </authorList>
    </citation>
    <scope>NUCLEOTIDE SEQUENCE [LARGE SCALE GENOMIC DNA]</scope>
    <source>
        <strain evidence="1 2">J2-31</strain>
    </source>
</reference>
<sequence>MVNGESNFQSWSFRSLSKRGSAAAHKADQVTMFHNILRLYLKNESLLESQQKVSSLGKR</sequence>
<name>A0AA86X2R4_9VIBR</name>
<evidence type="ECO:0000313" key="1">
    <source>
        <dbReference type="EMBL" id="CDT84615.1"/>
    </source>
</evidence>